<dbReference type="CDD" id="cd01389">
    <property type="entry name" value="HMG-box_ROX1-like"/>
    <property type="match status" value="1"/>
</dbReference>
<keyword evidence="5" id="KW-1185">Reference proteome</keyword>
<feature type="region of interest" description="Disordered" evidence="2">
    <location>
        <begin position="1"/>
        <end position="63"/>
    </location>
</feature>
<evidence type="ECO:0000256" key="2">
    <source>
        <dbReference type="SAM" id="MobiDB-lite"/>
    </source>
</evidence>
<feature type="domain" description="HMG box" evidence="3">
    <location>
        <begin position="96"/>
        <end position="177"/>
    </location>
</feature>
<evidence type="ECO:0000313" key="4">
    <source>
        <dbReference type="EMBL" id="KAL0947515.1"/>
    </source>
</evidence>
<reference evidence="5" key="1">
    <citation type="submission" date="2024-06" db="EMBL/GenBank/DDBJ databases">
        <title>Multi-omics analyses provide insights into the biosynthesis of the anticancer antibiotic pleurotin in Hohenbuehelia grisea.</title>
        <authorList>
            <person name="Weaver J.A."/>
            <person name="Alberti F."/>
        </authorList>
    </citation>
    <scope>NUCLEOTIDE SEQUENCE [LARGE SCALE GENOMIC DNA]</scope>
    <source>
        <strain evidence="5">T-177</strain>
    </source>
</reference>
<sequence length="524" mass="56742">MPATRTQLLGWAPSSASAHDASVYSPSPSPSHHDSPTFSAKESSNFQALPSPPQSWSWDKPASPRTSCITAHAAATALVAKKSASGVRRPDESGHIPRPRNSFIIFRCFYSRHNAKAARKSAPSVVFDDLCLEDPTGTMTKRSSEVWNRMSPEERKPWEKLARLEKLEHERLYPNYRFQPKKKQPAAKRRKAAHTPSTIAMRRRPDAKSPSTSKRRRGQVSRAPSSSPLPLPSLPVMPLMPTQLTTVPLEAAQPSSVSSLVKASRRRSASVPQPLSGFNAAAGSIHPYLAQTVGRRSMSNLRHPTGVVNISGARPFQPIPPPIPPTSYPNLFSATYNQEPSPLSKTSPDVPFSAPDSTPVLGNVHDSPSQYVSPLSAVASSLMGWNGESTGQSTGPSTPLTLPLSAPLWNVDVPYLRTGAVGDFAGVSADKDQHASPYFPFASEDATWDSYSLSCTREYSPGSSPQFGSPLTMPNDLASPFADLGYSQALQEFDIGLNSSSPFFMPDVDYGSNIDFDLKDFLAD</sequence>
<evidence type="ECO:0000313" key="5">
    <source>
        <dbReference type="Proteomes" id="UP001556367"/>
    </source>
</evidence>
<feature type="DNA-binding region" description="HMG box" evidence="1">
    <location>
        <begin position="96"/>
        <end position="177"/>
    </location>
</feature>
<feature type="compositionally biased region" description="Basic residues" evidence="2">
    <location>
        <begin position="179"/>
        <end position="193"/>
    </location>
</feature>
<dbReference type="Proteomes" id="UP001556367">
    <property type="component" value="Unassembled WGS sequence"/>
</dbReference>
<name>A0ABR3IW37_9AGAR</name>
<protein>
    <recommendedName>
        <fullName evidence="3">HMG box domain-containing protein</fullName>
    </recommendedName>
</protein>
<accession>A0ABR3IW37</accession>
<dbReference type="PROSITE" id="PS50118">
    <property type="entry name" value="HMG_BOX_2"/>
    <property type="match status" value="1"/>
</dbReference>
<dbReference type="Gene3D" id="1.10.30.10">
    <property type="entry name" value="High mobility group box domain"/>
    <property type="match status" value="1"/>
</dbReference>
<proteinExistence type="predicted"/>
<dbReference type="SUPFAM" id="SSF47095">
    <property type="entry name" value="HMG-box"/>
    <property type="match status" value="1"/>
</dbReference>
<dbReference type="EMBL" id="JASNQZ010000015">
    <property type="protein sequence ID" value="KAL0947515.1"/>
    <property type="molecule type" value="Genomic_DNA"/>
</dbReference>
<gene>
    <name evidence="4" type="ORF">HGRIS_013614</name>
</gene>
<keyword evidence="1" id="KW-0539">Nucleus</keyword>
<evidence type="ECO:0000259" key="3">
    <source>
        <dbReference type="PROSITE" id="PS50118"/>
    </source>
</evidence>
<dbReference type="InterPro" id="IPR009071">
    <property type="entry name" value="HMG_box_dom"/>
</dbReference>
<keyword evidence="1" id="KW-0238">DNA-binding</keyword>
<evidence type="ECO:0000256" key="1">
    <source>
        <dbReference type="PROSITE-ProRule" id="PRU00267"/>
    </source>
</evidence>
<organism evidence="4 5">
    <name type="scientific">Hohenbuehelia grisea</name>
    <dbReference type="NCBI Taxonomy" id="104357"/>
    <lineage>
        <taxon>Eukaryota</taxon>
        <taxon>Fungi</taxon>
        <taxon>Dikarya</taxon>
        <taxon>Basidiomycota</taxon>
        <taxon>Agaricomycotina</taxon>
        <taxon>Agaricomycetes</taxon>
        <taxon>Agaricomycetidae</taxon>
        <taxon>Agaricales</taxon>
        <taxon>Pleurotineae</taxon>
        <taxon>Pleurotaceae</taxon>
        <taxon>Hohenbuehelia</taxon>
    </lineage>
</organism>
<comment type="caution">
    <text evidence="4">The sequence shown here is derived from an EMBL/GenBank/DDBJ whole genome shotgun (WGS) entry which is preliminary data.</text>
</comment>
<feature type="compositionally biased region" description="Polar residues" evidence="2">
    <location>
        <begin position="37"/>
        <end position="48"/>
    </location>
</feature>
<dbReference type="InterPro" id="IPR036910">
    <property type="entry name" value="HMG_box_dom_sf"/>
</dbReference>
<dbReference type="SMART" id="SM00398">
    <property type="entry name" value="HMG"/>
    <property type="match status" value="1"/>
</dbReference>
<feature type="region of interest" description="Disordered" evidence="2">
    <location>
        <begin position="175"/>
        <end position="237"/>
    </location>
</feature>